<dbReference type="PANTHER" id="PTHR42928:SF5">
    <property type="entry name" value="BLR1237 PROTEIN"/>
    <property type="match status" value="1"/>
</dbReference>
<dbReference type="OrthoDB" id="8678477at2"/>
<comment type="similarity">
    <text evidence="1">Belongs to the UPF0065 (bug) family.</text>
</comment>
<dbReference type="PANTHER" id="PTHR42928">
    <property type="entry name" value="TRICARBOXYLATE-BINDING PROTEIN"/>
    <property type="match status" value="1"/>
</dbReference>
<evidence type="ECO:0000256" key="2">
    <source>
        <dbReference type="SAM" id="SignalP"/>
    </source>
</evidence>
<dbReference type="SUPFAM" id="SSF53850">
    <property type="entry name" value="Periplasmic binding protein-like II"/>
    <property type="match status" value="1"/>
</dbReference>
<keyword evidence="4" id="KW-1185">Reference proteome</keyword>
<comment type="caution">
    <text evidence="3">The sequence shown here is derived from an EMBL/GenBank/DDBJ whole genome shotgun (WGS) entry which is preliminary data.</text>
</comment>
<dbReference type="EMBL" id="NJIH01000003">
    <property type="protein sequence ID" value="OWT63979.1"/>
    <property type="molecule type" value="Genomic_DNA"/>
</dbReference>
<dbReference type="InterPro" id="IPR042100">
    <property type="entry name" value="Bug_dom1"/>
</dbReference>
<dbReference type="Pfam" id="PF03401">
    <property type="entry name" value="TctC"/>
    <property type="match status" value="1"/>
</dbReference>
<dbReference type="AlphaFoldDB" id="A0A225MZ67"/>
<dbReference type="PIRSF" id="PIRSF017082">
    <property type="entry name" value="YflP"/>
    <property type="match status" value="1"/>
</dbReference>
<feature type="signal peptide" evidence="2">
    <location>
        <begin position="1"/>
        <end position="25"/>
    </location>
</feature>
<organism evidence="3 4">
    <name type="scientific">Candidimonas nitroreducens</name>
    <dbReference type="NCBI Taxonomy" id="683354"/>
    <lineage>
        <taxon>Bacteria</taxon>
        <taxon>Pseudomonadati</taxon>
        <taxon>Pseudomonadota</taxon>
        <taxon>Betaproteobacteria</taxon>
        <taxon>Burkholderiales</taxon>
        <taxon>Alcaligenaceae</taxon>
        <taxon>Candidimonas</taxon>
    </lineage>
</organism>
<evidence type="ECO:0000256" key="1">
    <source>
        <dbReference type="ARBA" id="ARBA00006987"/>
    </source>
</evidence>
<sequence length="333" mass="34625">MEIRRLCSSVCLAVASVGFSATLLAQPASSSSAQSYPDKPIRLIVPFAPGGNTDVVSRIVADGLGKVLHQSVVVENRAGAAGIVGTEYVAHAAPDGYTLLVGHIGALTINPYIYSKLPYDTLRDFMPISLSAKTALILCAAPKMGFKTVSDLVAAGKKDPGKLTFGTAGIGSAAYMASVLFSHRTGINALAVPYKGAAPATTAAVSGEVSYIFGGQAPAQGLINDGRLHPMAVTGDRRSPLFPNVPTMAEAGVPNFEVEDWNGILAPKGTSPAIIKKLNTAIVQVLHDPATQKRLISLGFTPSPTTPQGFTQFIKSEMAKWSSAAKAAHVKVN</sequence>
<reference evidence="4" key="1">
    <citation type="submission" date="2017-06" db="EMBL/GenBank/DDBJ databases">
        <title>Herbaspirillum phytohormonus sp. nov., isolated from the root nodule of Robinia pseudoacacia in lead-zinc mine.</title>
        <authorList>
            <person name="Fan M."/>
            <person name="Lin Y."/>
        </authorList>
    </citation>
    <scope>NUCLEOTIDE SEQUENCE [LARGE SCALE GENOMIC DNA]</scope>
    <source>
        <strain evidence="4">SC-089</strain>
    </source>
</reference>
<evidence type="ECO:0000313" key="4">
    <source>
        <dbReference type="Proteomes" id="UP000214603"/>
    </source>
</evidence>
<dbReference type="CDD" id="cd13578">
    <property type="entry name" value="PBP2_Bug27"/>
    <property type="match status" value="1"/>
</dbReference>
<dbReference type="Gene3D" id="3.40.190.10">
    <property type="entry name" value="Periplasmic binding protein-like II"/>
    <property type="match status" value="1"/>
</dbReference>
<proteinExistence type="inferred from homology"/>
<name>A0A225MZ67_9BURK</name>
<evidence type="ECO:0008006" key="5">
    <source>
        <dbReference type="Google" id="ProtNLM"/>
    </source>
</evidence>
<dbReference type="Gene3D" id="3.40.190.150">
    <property type="entry name" value="Bordetella uptake gene, domain 1"/>
    <property type="match status" value="1"/>
</dbReference>
<gene>
    <name evidence="3" type="ORF">CEY11_06680</name>
</gene>
<keyword evidence="2" id="KW-0732">Signal</keyword>
<feature type="chain" id="PRO_5012781923" description="ABC transporter substrate-binding protein" evidence="2">
    <location>
        <begin position="26"/>
        <end position="333"/>
    </location>
</feature>
<dbReference type="InterPro" id="IPR005064">
    <property type="entry name" value="BUG"/>
</dbReference>
<evidence type="ECO:0000313" key="3">
    <source>
        <dbReference type="EMBL" id="OWT63979.1"/>
    </source>
</evidence>
<protein>
    <recommendedName>
        <fullName evidence="5">ABC transporter substrate-binding protein</fullName>
    </recommendedName>
</protein>
<dbReference type="Proteomes" id="UP000214603">
    <property type="component" value="Unassembled WGS sequence"/>
</dbReference>
<accession>A0A225MZ67</accession>
<dbReference type="RefSeq" id="WP_088602559.1">
    <property type="nucleotide sequence ID" value="NZ_NJIH01000003.1"/>
</dbReference>